<protein>
    <recommendedName>
        <fullName evidence="3">CUB domain-containing protein</fullName>
    </recommendedName>
</protein>
<proteinExistence type="predicted"/>
<dbReference type="OrthoDB" id="6077473at2759"/>
<organism evidence="1 2">
    <name type="scientific">Pomacea canaliculata</name>
    <name type="common">Golden apple snail</name>
    <dbReference type="NCBI Taxonomy" id="400727"/>
    <lineage>
        <taxon>Eukaryota</taxon>
        <taxon>Metazoa</taxon>
        <taxon>Spiralia</taxon>
        <taxon>Lophotrochozoa</taxon>
        <taxon>Mollusca</taxon>
        <taxon>Gastropoda</taxon>
        <taxon>Caenogastropoda</taxon>
        <taxon>Architaenioglossa</taxon>
        <taxon>Ampullarioidea</taxon>
        <taxon>Ampullariidae</taxon>
        <taxon>Pomacea</taxon>
    </lineage>
</organism>
<comment type="caution">
    <text evidence="1">The sequence shown here is derived from an EMBL/GenBank/DDBJ whole genome shotgun (WGS) entry which is preliminary data.</text>
</comment>
<evidence type="ECO:0000313" key="2">
    <source>
        <dbReference type="Proteomes" id="UP000245119"/>
    </source>
</evidence>
<dbReference type="AlphaFoldDB" id="A0A2T7P175"/>
<accession>A0A2T7P175</accession>
<name>A0A2T7P175_POMCA</name>
<keyword evidence="2" id="KW-1185">Reference proteome</keyword>
<sequence>MSFNDQCVNATFVTIRSTVGVVGKNPHYVQCDSHLIAGERRITGYRGKVDVKQLTTRDFNRFQDVDSSPVAERNTSEPVYELREDECVTHKLVTFTGEAGVIHGYLNSINWPRDSPPYCDLNIVVSEGKHVEATLDFTRQTENLYIKTSEDPNFKYNIVAYKMISRRYFPLLISRSNQIFLRIPKSKRITEFNLTFSAIEENMRKTLPLVQTSPTSGYITTWGFDNNRGYPCFTNASRTLHIPSNHVAMICDGKGFKMIYSLHPVHEAPAKLDSGLWDCSVTPYNKFKQHLECNLEQECQGGEDEGSHCPFSSPSCNGSVAVANKCYVFFNSEEDITFY</sequence>
<dbReference type="Proteomes" id="UP000245119">
    <property type="component" value="Linkage Group LG7"/>
</dbReference>
<evidence type="ECO:0000313" key="1">
    <source>
        <dbReference type="EMBL" id="PVD27178.1"/>
    </source>
</evidence>
<dbReference type="EMBL" id="PZQS01000007">
    <property type="protein sequence ID" value="PVD27178.1"/>
    <property type="molecule type" value="Genomic_DNA"/>
</dbReference>
<evidence type="ECO:0008006" key="3">
    <source>
        <dbReference type="Google" id="ProtNLM"/>
    </source>
</evidence>
<gene>
    <name evidence="1" type="ORF">C0Q70_12332</name>
</gene>
<reference evidence="1 2" key="1">
    <citation type="submission" date="2018-04" db="EMBL/GenBank/DDBJ databases">
        <title>The genome of golden apple snail Pomacea canaliculata provides insight into stress tolerance and invasive adaptation.</title>
        <authorList>
            <person name="Liu C."/>
            <person name="Liu B."/>
            <person name="Ren Y."/>
            <person name="Zhang Y."/>
            <person name="Wang H."/>
            <person name="Li S."/>
            <person name="Jiang F."/>
            <person name="Yin L."/>
            <person name="Zhang G."/>
            <person name="Qian W."/>
            <person name="Fan W."/>
        </authorList>
    </citation>
    <scope>NUCLEOTIDE SEQUENCE [LARGE SCALE GENOMIC DNA]</scope>
    <source>
        <strain evidence="1">SZHN2017</strain>
        <tissue evidence="1">Muscle</tissue>
    </source>
</reference>